<evidence type="ECO:0000256" key="1">
    <source>
        <dbReference type="ARBA" id="ARBA00004651"/>
    </source>
</evidence>
<feature type="transmembrane region" description="Helical" evidence="6">
    <location>
        <begin position="358"/>
        <end position="380"/>
    </location>
</feature>
<dbReference type="InterPro" id="IPR003838">
    <property type="entry name" value="ABC3_permease_C"/>
</dbReference>
<feature type="transmembrane region" description="Helical" evidence="6">
    <location>
        <begin position="30"/>
        <end position="50"/>
    </location>
</feature>
<dbReference type="RefSeq" id="WP_144570629.1">
    <property type="nucleotide sequence ID" value="NZ_VLKG01000002.1"/>
</dbReference>
<feature type="transmembrane region" description="Helical" evidence="6">
    <location>
        <begin position="468"/>
        <end position="495"/>
    </location>
</feature>
<name>A0A562J137_9GAMM</name>
<sequence>MQSIIRTSLHRLMLGLRQLWRERRSSEIHILFLAIVIAVATSTSIGYLSARLKASMQGQAAEFMGADLRLSGAQAATPQQIEASLNLGLQHAHVVEFSSVVSTEQYLQLSSIKAADAAYPLRGQIISQTAADPAPQSGGYPQPGEVWAEQRLLDALNVHLGDLIEIGRISLKVTRILTQEPDQAADIYSLMPHVLMHLDDLPATDVVQPGSRVRYRDLWAGSPPALEKYQEYLEAHLEPGQRVQGVKESSGQRVGTALQRAEHYLNLASLITLLLSGIAVALAATRFANRRLDACALLRCLGQTSSQSLSLYAVQLGALGLGAGVIGAILGWAFQYFVFYLVRNLVQVELPPTGLGPALLGLSTGFTMLIGFALPPLAALGQVPPARILRQDSLPMPISRWLAQGSALIALLILMWQLRLDTQLIFVVLGGACIIAVVVGAALLWGLKALKNALQQAPLHWRLGLGQLIRHSLSTVGQVLAFGLILLSMALIILLRAELISNWREQLPEQAPNQFAINIQPDEQQAFSQRIDQVTGQTPSLYPVIRGRLTQINGSSAEQRARPDSQGERAIRRELNVTWSQELPLGNQLLSGTWWPSTPNKELSRVSLDAELAESLGIKLQDRLTFDFGSEQREVQVSSLRSVNWDSLQPNFYVIFEPGSLEGLATTYMTSFYLSAQANTALVQLARDFPSVTLIQVDALLAQLQSILAQVSLAVESLLVFVLAAGVILLLAGLLATLDERMRQGAILRALGAQRQLLQRARLTEFAFLGAASGFIAFLGCELITAILYHKLLGMDWQPHPWLLCLPLLGALIISAAGLLGTNRVLRASPLELLREH</sequence>
<keyword evidence="4 6" id="KW-1133">Transmembrane helix</keyword>
<evidence type="ECO:0000313" key="9">
    <source>
        <dbReference type="Proteomes" id="UP000319627"/>
    </source>
</evidence>
<dbReference type="GO" id="GO:0005886">
    <property type="term" value="C:plasma membrane"/>
    <property type="evidence" value="ECO:0007669"/>
    <property type="project" value="UniProtKB-SubCell"/>
</dbReference>
<feature type="transmembrane region" description="Helical" evidence="6">
    <location>
        <begin position="424"/>
        <end position="447"/>
    </location>
</feature>
<evidence type="ECO:0000313" key="8">
    <source>
        <dbReference type="EMBL" id="TWH76857.1"/>
    </source>
</evidence>
<comment type="caution">
    <text evidence="8">The sequence shown here is derived from an EMBL/GenBank/DDBJ whole genome shotgun (WGS) entry which is preliminary data.</text>
</comment>
<accession>A0A562J137</accession>
<dbReference type="PANTHER" id="PTHR30287:SF1">
    <property type="entry name" value="INNER MEMBRANE PROTEIN"/>
    <property type="match status" value="1"/>
</dbReference>
<comment type="subcellular location">
    <subcellularLocation>
        <location evidence="1">Cell membrane</location>
        <topology evidence="1">Multi-pass membrane protein</topology>
    </subcellularLocation>
</comment>
<dbReference type="AlphaFoldDB" id="A0A562J137"/>
<feature type="transmembrane region" description="Helical" evidence="6">
    <location>
        <begin position="309"/>
        <end position="338"/>
    </location>
</feature>
<gene>
    <name evidence="8" type="ORF">LX59_00902</name>
</gene>
<feature type="transmembrane region" description="Helical" evidence="6">
    <location>
        <begin position="264"/>
        <end position="288"/>
    </location>
</feature>
<keyword evidence="2" id="KW-1003">Cell membrane</keyword>
<evidence type="ECO:0000256" key="2">
    <source>
        <dbReference type="ARBA" id="ARBA00022475"/>
    </source>
</evidence>
<reference evidence="8 9" key="1">
    <citation type="submission" date="2019-07" db="EMBL/GenBank/DDBJ databases">
        <title>Genomic Encyclopedia of Type Strains, Phase I: the one thousand microbial genomes (KMG-I) project.</title>
        <authorList>
            <person name="Kyrpides N."/>
        </authorList>
    </citation>
    <scope>NUCLEOTIDE SEQUENCE [LARGE SCALE GENOMIC DNA]</scope>
    <source>
        <strain evidence="8 9">DSM 375</strain>
    </source>
</reference>
<feature type="transmembrane region" description="Helical" evidence="6">
    <location>
        <begin position="401"/>
        <end position="418"/>
    </location>
</feature>
<keyword evidence="9" id="KW-1185">Reference proteome</keyword>
<feature type="transmembrane region" description="Helical" evidence="6">
    <location>
        <begin position="801"/>
        <end position="821"/>
    </location>
</feature>
<protein>
    <submittedName>
        <fullName evidence="8">Putative ABC transport system permease protein</fullName>
    </submittedName>
</protein>
<dbReference type="InterPro" id="IPR038766">
    <property type="entry name" value="Membrane_comp_ABC_pdt"/>
</dbReference>
<evidence type="ECO:0000259" key="7">
    <source>
        <dbReference type="Pfam" id="PF02687"/>
    </source>
</evidence>
<keyword evidence="3 6" id="KW-0812">Transmembrane</keyword>
<feature type="transmembrane region" description="Helical" evidence="6">
    <location>
        <begin position="718"/>
        <end position="738"/>
    </location>
</feature>
<dbReference type="OrthoDB" id="5292592at2"/>
<organism evidence="8 9">
    <name type="scientific">Azomonas agilis</name>
    <dbReference type="NCBI Taxonomy" id="116849"/>
    <lineage>
        <taxon>Bacteria</taxon>
        <taxon>Pseudomonadati</taxon>
        <taxon>Pseudomonadota</taxon>
        <taxon>Gammaproteobacteria</taxon>
        <taxon>Pseudomonadales</taxon>
        <taxon>Pseudomonadaceae</taxon>
        <taxon>Azomonas</taxon>
    </lineage>
</organism>
<dbReference type="Proteomes" id="UP000319627">
    <property type="component" value="Unassembled WGS sequence"/>
</dbReference>
<feature type="domain" description="ABC3 transporter permease C-terminal" evidence="7">
    <location>
        <begin position="267"/>
        <end position="373"/>
    </location>
</feature>
<dbReference type="PANTHER" id="PTHR30287">
    <property type="entry name" value="MEMBRANE COMPONENT OF PREDICTED ABC SUPERFAMILY METABOLITE UPTAKE TRANSPORTER"/>
    <property type="match status" value="1"/>
</dbReference>
<keyword evidence="5 6" id="KW-0472">Membrane</keyword>
<feature type="domain" description="ABC3 transporter permease C-terminal" evidence="7">
    <location>
        <begin position="718"/>
        <end position="830"/>
    </location>
</feature>
<proteinExistence type="predicted"/>
<dbReference type="EMBL" id="VLKG01000002">
    <property type="protein sequence ID" value="TWH76857.1"/>
    <property type="molecule type" value="Genomic_DNA"/>
</dbReference>
<feature type="transmembrane region" description="Helical" evidence="6">
    <location>
        <begin position="766"/>
        <end position="789"/>
    </location>
</feature>
<dbReference type="Pfam" id="PF02687">
    <property type="entry name" value="FtsX"/>
    <property type="match status" value="2"/>
</dbReference>
<evidence type="ECO:0000256" key="5">
    <source>
        <dbReference type="ARBA" id="ARBA00023136"/>
    </source>
</evidence>
<evidence type="ECO:0000256" key="3">
    <source>
        <dbReference type="ARBA" id="ARBA00022692"/>
    </source>
</evidence>
<evidence type="ECO:0000256" key="4">
    <source>
        <dbReference type="ARBA" id="ARBA00022989"/>
    </source>
</evidence>
<evidence type="ECO:0000256" key="6">
    <source>
        <dbReference type="SAM" id="Phobius"/>
    </source>
</evidence>